<feature type="transmembrane region" description="Helical" evidence="6">
    <location>
        <begin position="221"/>
        <end position="241"/>
    </location>
</feature>
<evidence type="ECO:0000256" key="1">
    <source>
        <dbReference type="ARBA" id="ARBA00004141"/>
    </source>
</evidence>
<keyword evidence="5 6" id="KW-0472">Membrane</keyword>
<dbReference type="PANTHER" id="PTHR43701:SF2">
    <property type="entry name" value="MEMBRANE TRANSPORTER PROTEIN YJNA-RELATED"/>
    <property type="match status" value="1"/>
</dbReference>
<proteinExistence type="inferred from homology"/>
<dbReference type="RefSeq" id="WP_113803979.1">
    <property type="nucleotide sequence ID" value="NZ_QOCW01000001.1"/>
</dbReference>
<dbReference type="Proteomes" id="UP000253314">
    <property type="component" value="Unassembled WGS sequence"/>
</dbReference>
<keyword evidence="6" id="KW-1003">Cell membrane</keyword>
<dbReference type="GO" id="GO:0005886">
    <property type="term" value="C:plasma membrane"/>
    <property type="evidence" value="ECO:0007669"/>
    <property type="project" value="UniProtKB-SubCell"/>
</dbReference>
<feature type="transmembrane region" description="Helical" evidence="6">
    <location>
        <begin position="7"/>
        <end position="29"/>
    </location>
</feature>
<protein>
    <recommendedName>
        <fullName evidence="6">Probable membrane transporter protein</fullName>
    </recommendedName>
</protein>
<evidence type="ECO:0000256" key="2">
    <source>
        <dbReference type="ARBA" id="ARBA00009142"/>
    </source>
</evidence>
<comment type="subcellular location">
    <subcellularLocation>
        <location evidence="6">Cell membrane</location>
        <topology evidence="6">Multi-pass membrane protein</topology>
    </subcellularLocation>
    <subcellularLocation>
        <location evidence="1">Membrane</location>
        <topology evidence="1">Multi-pass membrane protein</topology>
    </subcellularLocation>
</comment>
<dbReference type="AlphaFoldDB" id="A0A366Y4G0"/>
<feature type="transmembrane region" description="Helical" evidence="6">
    <location>
        <begin position="154"/>
        <end position="187"/>
    </location>
</feature>
<comment type="similarity">
    <text evidence="2 6">Belongs to the 4-toluene sulfonate uptake permease (TSUP) (TC 2.A.102) family.</text>
</comment>
<feature type="transmembrane region" description="Helical" evidence="6">
    <location>
        <begin position="77"/>
        <end position="97"/>
    </location>
</feature>
<evidence type="ECO:0000313" key="8">
    <source>
        <dbReference type="Proteomes" id="UP000253314"/>
    </source>
</evidence>
<name>A0A366Y4G0_9BACI</name>
<evidence type="ECO:0000313" key="7">
    <source>
        <dbReference type="EMBL" id="RBW71274.1"/>
    </source>
</evidence>
<feature type="transmembrane region" description="Helical" evidence="6">
    <location>
        <begin position="103"/>
        <end position="123"/>
    </location>
</feature>
<dbReference type="PANTHER" id="PTHR43701">
    <property type="entry name" value="MEMBRANE TRANSPORTER PROTEIN MJ0441-RELATED"/>
    <property type="match status" value="1"/>
</dbReference>
<organism evidence="7 8">
    <name type="scientific">Bacillus taeanensis</name>
    <dbReference type="NCBI Taxonomy" id="273032"/>
    <lineage>
        <taxon>Bacteria</taxon>
        <taxon>Bacillati</taxon>
        <taxon>Bacillota</taxon>
        <taxon>Bacilli</taxon>
        <taxon>Bacillales</taxon>
        <taxon>Bacillaceae</taxon>
        <taxon>Bacillus</taxon>
    </lineage>
</organism>
<keyword evidence="3 6" id="KW-0812">Transmembrane</keyword>
<evidence type="ECO:0000256" key="5">
    <source>
        <dbReference type="ARBA" id="ARBA00023136"/>
    </source>
</evidence>
<dbReference type="EMBL" id="QOCW01000001">
    <property type="protein sequence ID" value="RBW71274.1"/>
    <property type="molecule type" value="Genomic_DNA"/>
</dbReference>
<comment type="caution">
    <text evidence="7">The sequence shown here is derived from an EMBL/GenBank/DDBJ whole genome shotgun (WGS) entry which is preliminary data.</text>
</comment>
<accession>A0A366Y4G0</accession>
<reference evidence="7 8" key="1">
    <citation type="submission" date="2018-07" db="EMBL/GenBank/DDBJ databases">
        <title>Lottiidibacillus patelloidae gen. nov., sp. nov., isolated from the intestinal tract of a marine limpet and the reclassification of B. taeanensis BH030017T, B. algicola KMM 3737T and B. hwajinpoensis SW-72T as genus Lottiidibacillus.</title>
        <authorList>
            <person name="Liu R."/>
            <person name="Huang Z."/>
        </authorList>
    </citation>
    <scope>NUCLEOTIDE SEQUENCE [LARGE SCALE GENOMIC DNA]</scope>
    <source>
        <strain evidence="7 8">BH030017</strain>
    </source>
</reference>
<dbReference type="InterPro" id="IPR051598">
    <property type="entry name" value="TSUP/Inactive_protease-like"/>
</dbReference>
<feature type="transmembrane region" description="Helical" evidence="6">
    <location>
        <begin position="49"/>
        <end position="70"/>
    </location>
</feature>
<keyword evidence="8" id="KW-1185">Reference proteome</keyword>
<sequence>MDWVILVIIGFFGGTIGSLVGLGGGIIVVPSLLLFSYYTPFFPSLSPQIIVGISIIILIVTGLSSTLAYLKQKKVDVYSGIIFFIGSGPGAYIGALINKTISFQGFSIYFGGFMIFISLLLMIRGHLKPLKLSIGKVHSFKDEEGREYTYRYSAVLAVFIAFFVGVLSGLFGIGGGSLMVPVMLLLFGFPTSVAIATSMFLVFLSALVGSIAHIRLGNVHWLYVCALIPGAWFGGKFGAYLNEKLADDTVVKILRGLLMLVGVRLIWQGFMN</sequence>
<dbReference type="OrthoDB" id="9780109at2"/>
<evidence type="ECO:0000256" key="4">
    <source>
        <dbReference type="ARBA" id="ARBA00022989"/>
    </source>
</evidence>
<dbReference type="Pfam" id="PF01925">
    <property type="entry name" value="TauE"/>
    <property type="match status" value="1"/>
</dbReference>
<feature type="transmembrane region" description="Helical" evidence="6">
    <location>
        <begin position="193"/>
        <end position="214"/>
    </location>
</feature>
<gene>
    <name evidence="7" type="ORF">DS031_00550</name>
</gene>
<dbReference type="InterPro" id="IPR002781">
    <property type="entry name" value="TM_pro_TauE-like"/>
</dbReference>
<evidence type="ECO:0000256" key="3">
    <source>
        <dbReference type="ARBA" id="ARBA00022692"/>
    </source>
</evidence>
<keyword evidence="4 6" id="KW-1133">Transmembrane helix</keyword>
<evidence type="ECO:0000256" key="6">
    <source>
        <dbReference type="RuleBase" id="RU363041"/>
    </source>
</evidence>